<gene>
    <name evidence="1" type="ORF">C3B51_23400</name>
</gene>
<evidence type="ECO:0000313" key="2">
    <source>
        <dbReference type="Proteomes" id="UP000292345"/>
    </source>
</evidence>
<comment type="caution">
    <text evidence="1">The sequence shown here is derived from an EMBL/GenBank/DDBJ whole genome shotgun (WGS) entry which is preliminary data.</text>
</comment>
<dbReference type="Gene3D" id="3.30.450.20">
    <property type="entry name" value="PAS domain"/>
    <property type="match status" value="1"/>
</dbReference>
<protein>
    <submittedName>
        <fullName evidence="1">GGDEF domain-containing protein</fullName>
    </submittedName>
</protein>
<feature type="non-terminal residue" evidence="1">
    <location>
        <position position="114"/>
    </location>
</feature>
<reference evidence="1 2" key="1">
    <citation type="submission" date="2018-01" db="EMBL/GenBank/DDBJ databases">
        <title>Co-occurrence of chitin degradation, pigmentation and bioactivity in marine Pseudoalteromonas.</title>
        <authorList>
            <person name="Paulsen S."/>
            <person name="Gram L."/>
            <person name="Machado H."/>
        </authorList>
    </citation>
    <scope>NUCLEOTIDE SEQUENCE [LARGE SCALE GENOMIC DNA]</scope>
    <source>
        <strain evidence="1 2">S1946</strain>
    </source>
</reference>
<evidence type="ECO:0000313" key="1">
    <source>
        <dbReference type="EMBL" id="RZM69782.1"/>
    </source>
</evidence>
<dbReference type="Proteomes" id="UP000292345">
    <property type="component" value="Unassembled WGS sequence"/>
</dbReference>
<dbReference type="AlphaFoldDB" id="A0A4Q7DXS9"/>
<dbReference type="EMBL" id="PPUZ01000162">
    <property type="protein sequence ID" value="RZM69782.1"/>
    <property type="molecule type" value="Genomic_DNA"/>
</dbReference>
<sequence length="114" mass="12456">MLILSLPGFLLILALLFAQRSNMLQLQEQQALMYANQVATLQHAEVAATQTLLQQLAYQPDNLQHHDGRCPQLLSNAQHLSPSFANFGLATPDGNVTCSLSKISGPISIADRPY</sequence>
<organism evidence="1 2">
    <name type="scientific">Pseudoalteromonas rubra</name>
    <dbReference type="NCBI Taxonomy" id="43658"/>
    <lineage>
        <taxon>Bacteria</taxon>
        <taxon>Pseudomonadati</taxon>
        <taxon>Pseudomonadota</taxon>
        <taxon>Gammaproteobacteria</taxon>
        <taxon>Alteromonadales</taxon>
        <taxon>Pseudoalteromonadaceae</taxon>
        <taxon>Pseudoalteromonas</taxon>
    </lineage>
</organism>
<name>A0A4Q7DXS9_9GAMM</name>
<proteinExistence type="predicted"/>
<accession>A0A4Q7DXS9</accession>